<dbReference type="SMART" id="SM00355">
    <property type="entry name" value="ZnF_C2H2"/>
    <property type="match status" value="9"/>
</dbReference>
<accession>A0A9B0U921</accession>
<evidence type="ECO:0000256" key="7">
    <source>
        <dbReference type="ARBA" id="ARBA00023015"/>
    </source>
</evidence>
<dbReference type="GeneID" id="102820476"/>
<dbReference type="GO" id="GO:0008270">
    <property type="term" value="F:zinc ion binding"/>
    <property type="evidence" value="ECO:0007669"/>
    <property type="project" value="UniProtKB-KW"/>
</dbReference>
<evidence type="ECO:0000256" key="10">
    <source>
        <dbReference type="ARBA" id="ARBA00023242"/>
    </source>
</evidence>
<comment type="subcellular location">
    <subcellularLocation>
        <location evidence="1">Nucleus</location>
    </subcellularLocation>
</comment>
<dbReference type="GO" id="GO:0005634">
    <property type="term" value="C:nucleus"/>
    <property type="evidence" value="ECO:0007669"/>
    <property type="project" value="UniProtKB-SubCell"/>
</dbReference>
<dbReference type="FunFam" id="3.30.160.60:FF:000038">
    <property type="entry name" value="Zinc finger protein 624"/>
    <property type="match status" value="1"/>
</dbReference>
<feature type="compositionally biased region" description="Low complexity" evidence="12">
    <location>
        <begin position="510"/>
        <end position="542"/>
    </location>
</feature>
<evidence type="ECO:0000256" key="5">
    <source>
        <dbReference type="ARBA" id="ARBA00022771"/>
    </source>
</evidence>
<dbReference type="FunFam" id="3.30.160.60:FF:002223">
    <property type="entry name" value="zinc finger protein 516 isoform X3"/>
    <property type="match status" value="1"/>
</dbReference>
<feature type="region of interest" description="Disordered" evidence="12">
    <location>
        <begin position="1"/>
        <end position="21"/>
    </location>
</feature>
<keyword evidence="6" id="KW-0862">Zinc</keyword>
<dbReference type="GO" id="GO:0000981">
    <property type="term" value="F:DNA-binding transcription factor activity, RNA polymerase II-specific"/>
    <property type="evidence" value="ECO:0007669"/>
    <property type="project" value="TreeGrafter"/>
</dbReference>
<dbReference type="InterPro" id="IPR036236">
    <property type="entry name" value="Znf_C2H2_sf"/>
</dbReference>
<feature type="compositionally biased region" description="Basic and acidic residues" evidence="12">
    <location>
        <begin position="610"/>
        <end position="622"/>
    </location>
</feature>
<dbReference type="Proteomes" id="UP000504623">
    <property type="component" value="Unplaced"/>
</dbReference>
<comment type="similarity">
    <text evidence="2">Belongs to the krueppel C2H2-type zinc-finger protein family.</text>
</comment>
<dbReference type="FunFam" id="3.30.160.60:FF:000075">
    <property type="entry name" value="Putative zinc finger protein 536"/>
    <property type="match status" value="1"/>
</dbReference>
<keyword evidence="4" id="KW-0677">Repeat</keyword>
<evidence type="ECO:0000259" key="13">
    <source>
        <dbReference type="PROSITE" id="PS50157"/>
    </source>
</evidence>
<evidence type="ECO:0000256" key="3">
    <source>
        <dbReference type="ARBA" id="ARBA00022723"/>
    </source>
</evidence>
<dbReference type="AlphaFoldDB" id="A0A9B0U921"/>
<feature type="region of interest" description="Disordered" evidence="12">
    <location>
        <begin position="389"/>
        <end position="475"/>
    </location>
</feature>
<dbReference type="FunFam" id="3.30.160.60:FF:000652">
    <property type="entry name" value="Zinc finger protein 516"/>
    <property type="match status" value="1"/>
</dbReference>
<keyword evidence="5 11" id="KW-0863">Zinc-finger</keyword>
<feature type="domain" description="C2H2-type" evidence="13">
    <location>
        <begin position="25"/>
        <end position="52"/>
    </location>
</feature>
<name>A0A9B0U921_CHRAS</name>
<feature type="region of interest" description="Disordered" evidence="12">
    <location>
        <begin position="765"/>
        <end position="958"/>
    </location>
</feature>
<keyword evidence="8" id="KW-0238">DNA-binding</keyword>
<keyword evidence="9" id="KW-0804">Transcription</keyword>
<keyword evidence="7" id="KW-0805">Transcription regulation</keyword>
<evidence type="ECO:0000256" key="4">
    <source>
        <dbReference type="ARBA" id="ARBA00022737"/>
    </source>
</evidence>
<evidence type="ECO:0000256" key="8">
    <source>
        <dbReference type="ARBA" id="ARBA00023125"/>
    </source>
</evidence>
<keyword evidence="14" id="KW-1185">Reference proteome</keyword>
<feature type="compositionally biased region" description="Basic and acidic residues" evidence="12">
    <location>
        <begin position="402"/>
        <end position="422"/>
    </location>
</feature>
<feature type="domain" description="C2H2-type" evidence="13">
    <location>
        <begin position="53"/>
        <end position="75"/>
    </location>
</feature>
<dbReference type="RefSeq" id="XP_006874609.1">
    <property type="nucleotide sequence ID" value="XM_006874547.1"/>
</dbReference>
<dbReference type="Pfam" id="PF00096">
    <property type="entry name" value="zf-C2H2"/>
    <property type="match status" value="3"/>
</dbReference>
<feature type="compositionally biased region" description="Acidic residues" evidence="12">
    <location>
        <begin position="543"/>
        <end position="553"/>
    </location>
</feature>
<feature type="domain" description="C2H2-type" evidence="13">
    <location>
        <begin position="1002"/>
        <end position="1029"/>
    </location>
</feature>
<reference evidence="15" key="1">
    <citation type="submission" date="2025-08" db="UniProtKB">
        <authorList>
            <consortium name="RefSeq"/>
        </authorList>
    </citation>
    <scope>IDENTIFICATION</scope>
    <source>
        <tissue evidence="15">Spleen</tissue>
    </source>
</reference>
<evidence type="ECO:0000256" key="12">
    <source>
        <dbReference type="SAM" id="MobiDB-lite"/>
    </source>
</evidence>
<proteinExistence type="inferred from homology"/>
<feature type="compositionally biased region" description="Low complexity" evidence="12">
    <location>
        <begin position="454"/>
        <end position="466"/>
    </location>
</feature>
<evidence type="ECO:0000256" key="6">
    <source>
        <dbReference type="ARBA" id="ARBA00022833"/>
    </source>
</evidence>
<dbReference type="OrthoDB" id="8852887at2759"/>
<dbReference type="CTD" id="9658"/>
<dbReference type="InterPro" id="IPR051967">
    <property type="entry name" value="Krueppel_C2H2-ZF"/>
</dbReference>
<evidence type="ECO:0000313" key="14">
    <source>
        <dbReference type="Proteomes" id="UP000504623"/>
    </source>
</evidence>
<feature type="compositionally biased region" description="Low complexity" evidence="12">
    <location>
        <begin position="390"/>
        <end position="401"/>
    </location>
</feature>
<evidence type="ECO:0000313" key="15">
    <source>
        <dbReference type="RefSeq" id="XP_006874609.1"/>
    </source>
</evidence>
<dbReference type="PROSITE" id="PS00028">
    <property type="entry name" value="ZINC_FINGER_C2H2_1"/>
    <property type="match status" value="6"/>
</dbReference>
<dbReference type="PANTHER" id="PTHR45925:SF3">
    <property type="entry name" value="ZINC FINGER PROTEIN 516"/>
    <property type="match status" value="1"/>
</dbReference>
<gene>
    <name evidence="15" type="primary">ZNF516</name>
</gene>
<dbReference type="PANTHER" id="PTHR45925">
    <property type="entry name" value="ZINC FINGER PROTEIN"/>
    <property type="match status" value="1"/>
</dbReference>
<feature type="domain" description="C2H2-type" evidence="13">
    <location>
        <begin position="298"/>
        <end position="325"/>
    </location>
</feature>
<dbReference type="PROSITE" id="PS50157">
    <property type="entry name" value="ZINC_FINGER_C2H2_2"/>
    <property type="match status" value="7"/>
</dbReference>
<evidence type="ECO:0000256" key="11">
    <source>
        <dbReference type="PROSITE-ProRule" id="PRU00042"/>
    </source>
</evidence>
<keyword evidence="3" id="KW-0479">Metal-binding</keyword>
<feature type="compositionally biased region" description="Basic residues" evidence="12">
    <location>
        <begin position="495"/>
        <end position="505"/>
    </location>
</feature>
<feature type="domain" description="C2H2-type" evidence="13">
    <location>
        <begin position="210"/>
        <end position="237"/>
    </location>
</feature>
<dbReference type="SUPFAM" id="SSF57667">
    <property type="entry name" value="beta-beta-alpha zinc fingers"/>
    <property type="match status" value="4"/>
</dbReference>
<sequence length="1224" mass="129625">MERNRDPETELPRGPEGDGDKTLYHSCCICAKSFPFQSSLSQHMRKHTGEKPYKCPYCDHRASQKGNLKIHIRSHRTGTLVQGHEPEAGEAPLGELRASEGLDTCASPTKSTSACNRILNGASQSDGDPGGKILLRSSRKEADVTGGEGSPCCPGAQEQPLLPAPRPFKCRLCSYRTLREDSLLNHIEKDHITAQVPPGRGVEPTSGGEFPCEVCGQAFSQTWFLKAHMKKHRGSFDHGCHICGRRFKEPWFLKNHLKAHGPKAASRNRHPRSELEPVATINDVVQEETIVSGLSLYEVCTKCGNLFTNLASLSAHHAVHRRADAGSDPGPADAQQRFLSSLSLRPAGPGDTQGATGRRVAELDPVSSYQAWQLATRGRVAEPAETLKMGGAEEVAGGAEAVGERSRRDWALASPDRRKREPPATPAPGPPRKRPSGPGEPSASSVPPGDLDYRPASRQARRAASAPGGGSGKSSECFECGKVFRTYHQMVLHSRVHRRAARRLPRPPARNRCGSLSDSASGPSSPGSASANDDSPGSGLADEAADDSGDDGTPESAPGAEPYRCGSPVEAAPAALVGGGQSRACGENVTGKGPGATETGVPTPDNILENSRDAPRRPEPRRLSLGLKMPVCHPKSEGTADADTLRPPQETPSSDTRGGDPPGAGPLDLSARSSRGAGGALQAALPVHPCPYCSHRTYYPEVLWVHKRIWHRVSGSAVAPPWVQPNGYKSVKNHLVFLARNGRTGPPPALGGKECQPLPVTRFARTQVPGAGPGPRGASPLQGVTSKASGPSRAKEGASCEPWAPGADAPPQVRSGLAPVHSSPSAPPRPRLEPTAQPTAAASVIARAGPPTPSKLVDKLGPSSTRSSPGPPPKHSAPDSEKAKFSPPPPCQPPGKGDGPPALPPREPPCKVAPEPRTMGGASVARGSPAIQAQPSTGVPPELRSGTQESPAEGSEKRRDILSIFKTYIPKDLVNLYQSWGSNGPTLEHRGMLRMQARQGELVCTECGKSFTQPSHLRAHTRAHTASSCLVVECEMSLFASPDVNMLPYHMATSIYFCRTRRCTSFLHGRWLGTWTPRNQLEDSLLNTSSPGADVLATFSYQGYIVQAAAEEAAATQPARSPWLQSLQKSPGSSLGCSVLWDLCSPPPPPHLSQGPLAAWVAVTGPMAGGIALYTSSSLLFQMQVVFVVGAHRPSAPFGFSLRHCKYTVAIPELAALPSVSVSD</sequence>
<dbReference type="Gene3D" id="3.30.160.60">
    <property type="entry name" value="Classic Zinc Finger"/>
    <property type="match status" value="4"/>
</dbReference>
<feature type="region of interest" description="Disordered" evidence="12">
    <location>
        <begin position="495"/>
        <end position="675"/>
    </location>
</feature>
<keyword evidence="10" id="KW-0539">Nucleus</keyword>
<organism evidence="14 15">
    <name type="scientific">Chrysochloris asiatica</name>
    <name type="common">Cape golden mole</name>
    <dbReference type="NCBI Taxonomy" id="185453"/>
    <lineage>
        <taxon>Eukaryota</taxon>
        <taxon>Metazoa</taxon>
        <taxon>Chordata</taxon>
        <taxon>Craniata</taxon>
        <taxon>Vertebrata</taxon>
        <taxon>Euteleostomi</taxon>
        <taxon>Mammalia</taxon>
        <taxon>Eutheria</taxon>
        <taxon>Afrotheria</taxon>
        <taxon>Chrysochloridae</taxon>
        <taxon>Chrysochlorinae</taxon>
        <taxon>Chrysochloris</taxon>
    </lineage>
</organism>
<evidence type="ECO:0000256" key="1">
    <source>
        <dbReference type="ARBA" id="ARBA00004123"/>
    </source>
</evidence>
<dbReference type="GO" id="GO:0000978">
    <property type="term" value="F:RNA polymerase II cis-regulatory region sequence-specific DNA binding"/>
    <property type="evidence" value="ECO:0007669"/>
    <property type="project" value="TreeGrafter"/>
</dbReference>
<feature type="domain" description="C2H2-type" evidence="13">
    <location>
        <begin position="475"/>
        <end position="497"/>
    </location>
</feature>
<feature type="domain" description="C2H2-type" evidence="13">
    <location>
        <begin position="238"/>
        <end position="265"/>
    </location>
</feature>
<dbReference type="InterPro" id="IPR013087">
    <property type="entry name" value="Znf_C2H2_type"/>
</dbReference>
<evidence type="ECO:0000256" key="9">
    <source>
        <dbReference type="ARBA" id="ARBA00023163"/>
    </source>
</evidence>
<protein>
    <submittedName>
        <fullName evidence="15">Zinc finger protein 516</fullName>
    </submittedName>
</protein>
<evidence type="ECO:0000256" key="2">
    <source>
        <dbReference type="ARBA" id="ARBA00006991"/>
    </source>
</evidence>